<evidence type="ECO:0000256" key="2">
    <source>
        <dbReference type="ARBA" id="ARBA00006459"/>
    </source>
</evidence>
<feature type="transmembrane region" description="Helical" evidence="9">
    <location>
        <begin position="127"/>
        <end position="146"/>
    </location>
</feature>
<evidence type="ECO:0000256" key="5">
    <source>
        <dbReference type="ARBA" id="ARBA00022847"/>
    </source>
</evidence>
<feature type="transmembrane region" description="Helical" evidence="9">
    <location>
        <begin position="167"/>
        <end position="190"/>
    </location>
</feature>
<dbReference type="GO" id="GO:0015375">
    <property type="term" value="F:glycine:sodium symporter activity"/>
    <property type="evidence" value="ECO:0007669"/>
    <property type="project" value="TreeGrafter"/>
</dbReference>
<dbReference type="STRING" id="126957.T1JMT8"/>
<keyword evidence="6 9" id="KW-1133">Transmembrane helix</keyword>
<keyword evidence="11" id="KW-1185">Reference proteome</keyword>
<evidence type="ECO:0000256" key="6">
    <source>
        <dbReference type="ARBA" id="ARBA00022989"/>
    </source>
</evidence>
<dbReference type="InterPro" id="IPR037272">
    <property type="entry name" value="SNS_sf"/>
</dbReference>
<feature type="transmembrane region" description="Helical" evidence="9">
    <location>
        <begin position="202"/>
        <end position="230"/>
    </location>
</feature>
<dbReference type="GO" id="GO:0046872">
    <property type="term" value="F:metal ion binding"/>
    <property type="evidence" value="ECO:0007669"/>
    <property type="project" value="UniProtKB-KW"/>
</dbReference>
<name>T1JMT8_STRMM</name>
<dbReference type="GO" id="GO:0005886">
    <property type="term" value="C:plasma membrane"/>
    <property type="evidence" value="ECO:0007669"/>
    <property type="project" value="TreeGrafter"/>
</dbReference>
<dbReference type="eggNOG" id="KOG3660">
    <property type="taxonomic scope" value="Eukaryota"/>
</dbReference>
<dbReference type="Pfam" id="PF00209">
    <property type="entry name" value="SNF"/>
    <property type="match status" value="1"/>
</dbReference>
<evidence type="ECO:0000313" key="10">
    <source>
        <dbReference type="EnsemblMetazoa" id="SMAR015168-PA"/>
    </source>
</evidence>
<evidence type="ECO:0000256" key="3">
    <source>
        <dbReference type="ARBA" id="ARBA00022448"/>
    </source>
</evidence>
<keyword evidence="8" id="KW-0915">Sodium</keyword>
<dbReference type="PRINTS" id="PR00176">
    <property type="entry name" value="NANEUSMPORT"/>
</dbReference>
<keyword evidence="4 9" id="KW-0812">Transmembrane</keyword>
<dbReference type="PANTHER" id="PTHR11616">
    <property type="entry name" value="SODIUM/CHLORIDE DEPENDENT TRANSPORTER"/>
    <property type="match status" value="1"/>
</dbReference>
<dbReference type="PROSITE" id="PS50267">
    <property type="entry name" value="NA_NEUROTRAN_SYMP_3"/>
    <property type="match status" value="1"/>
</dbReference>
<dbReference type="HOGENOM" id="CLU_006855_8_2_1"/>
<dbReference type="SUPFAM" id="SSF161070">
    <property type="entry name" value="SNF-like"/>
    <property type="match status" value="1"/>
</dbReference>
<dbReference type="EMBL" id="JH431924">
    <property type="status" value="NOT_ANNOTATED_CDS"/>
    <property type="molecule type" value="Genomic_DNA"/>
</dbReference>
<feature type="binding site" evidence="8">
    <location>
        <position position="64"/>
    </location>
    <ligand>
        <name>Na(+)</name>
        <dbReference type="ChEBI" id="CHEBI:29101"/>
        <label>1</label>
    </ligand>
</feature>
<keyword evidence="8" id="KW-0479">Metal-binding</keyword>
<keyword evidence="3" id="KW-0813">Transport</keyword>
<dbReference type="InterPro" id="IPR000175">
    <property type="entry name" value="Na/ntran_symport"/>
</dbReference>
<dbReference type="AlphaFoldDB" id="T1JMT8"/>
<dbReference type="PANTHER" id="PTHR11616:SF240">
    <property type="entry name" value="BLOATED TUBULES, ISOFORM B-RELATED"/>
    <property type="match status" value="1"/>
</dbReference>
<sequence length="266" mass="30005">MTSFFAGFVIFGIVGFMALELGVSVDEVVGQGAGLAFFAYPEAVTRLPLSPLWAILFFIMLLTLGVGTEFTILETVVTTIIDTWPEKLRKHHKWVLFLVCGTMYLLGLCLCTNGGMFLLQLMDNFCASYSTLFIGILEVSVISWVYGVDRFMSDIRTMLGNYPPLYMYWKVSWMFITPVTLSLILIFNIVDFTPIKYQDYVYPMWSVGVGSIFALVSALAIPVVAIFKICKAEGNLWKRIKDLSKPTALWGPKLAVHRNDCFQENF</sequence>
<reference evidence="11" key="1">
    <citation type="submission" date="2011-05" db="EMBL/GenBank/DDBJ databases">
        <authorList>
            <person name="Richards S.R."/>
            <person name="Qu J."/>
            <person name="Jiang H."/>
            <person name="Jhangiani S.N."/>
            <person name="Agravi P."/>
            <person name="Goodspeed R."/>
            <person name="Gross S."/>
            <person name="Mandapat C."/>
            <person name="Jackson L."/>
            <person name="Mathew T."/>
            <person name="Pu L."/>
            <person name="Thornton R."/>
            <person name="Saada N."/>
            <person name="Wilczek-Boney K.B."/>
            <person name="Lee S."/>
            <person name="Kovar C."/>
            <person name="Wu Y."/>
            <person name="Scherer S.E."/>
            <person name="Worley K.C."/>
            <person name="Muzny D.M."/>
            <person name="Gibbs R."/>
        </authorList>
    </citation>
    <scope>NUCLEOTIDE SEQUENCE</scope>
    <source>
        <strain evidence="11">Brora</strain>
    </source>
</reference>
<comment type="subcellular location">
    <subcellularLocation>
        <location evidence="1">Membrane</location>
        <topology evidence="1">Multi-pass membrane protein</topology>
    </subcellularLocation>
</comment>
<protein>
    <recommendedName>
        <fullName evidence="12">Amino acid permease/ SLC12A domain-containing protein</fullName>
    </recommendedName>
</protein>
<accession>T1JMT8</accession>
<keyword evidence="7 9" id="KW-0472">Membrane</keyword>
<proteinExistence type="inferred from homology"/>
<feature type="transmembrane region" description="Helical" evidence="9">
    <location>
        <begin position="94"/>
        <end position="121"/>
    </location>
</feature>
<evidence type="ECO:0000313" key="11">
    <source>
        <dbReference type="Proteomes" id="UP000014500"/>
    </source>
</evidence>
<feature type="transmembrane region" description="Helical" evidence="9">
    <location>
        <begin position="52"/>
        <end position="73"/>
    </location>
</feature>
<dbReference type="PhylomeDB" id="T1JMT8"/>
<reference evidence="10" key="2">
    <citation type="submission" date="2015-02" db="UniProtKB">
        <authorList>
            <consortium name="EnsemblMetazoa"/>
        </authorList>
    </citation>
    <scope>IDENTIFICATION</scope>
</reference>
<organism evidence="10 11">
    <name type="scientific">Strigamia maritima</name>
    <name type="common">European centipede</name>
    <name type="synonym">Geophilus maritimus</name>
    <dbReference type="NCBI Taxonomy" id="126957"/>
    <lineage>
        <taxon>Eukaryota</taxon>
        <taxon>Metazoa</taxon>
        <taxon>Ecdysozoa</taxon>
        <taxon>Arthropoda</taxon>
        <taxon>Myriapoda</taxon>
        <taxon>Chilopoda</taxon>
        <taxon>Pleurostigmophora</taxon>
        <taxon>Geophilomorpha</taxon>
        <taxon>Linotaeniidae</taxon>
        <taxon>Strigamia</taxon>
    </lineage>
</organism>
<evidence type="ECO:0008006" key="12">
    <source>
        <dbReference type="Google" id="ProtNLM"/>
    </source>
</evidence>
<evidence type="ECO:0000256" key="7">
    <source>
        <dbReference type="ARBA" id="ARBA00023136"/>
    </source>
</evidence>
<evidence type="ECO:0000256" key="4">
    <source>
        <dbReference type="ARBA" id="ARBA00022692"/>
    </source>
</evidence>
<evidence type="ECO:0000256" key="1">
    <source>
        <dbReference type="ARBA" id="ARBA00004141"/>
    </source>
</evidence>
<evidence type="ECO:0000256" key="8">
    <source>
        <dbReference type="PIRSR" id="PIRSR600175-1"/>
    </source>
</evidence>
<dbReference type="OMA" id="CNASHIL"/>
<comment type="similarity">
    <text evidence="2">Belongs to the sodium:neurotransmitter symporter (SNF) (TC 2.A.22) family.</text>
</comment>
<evidence type="ECO:0000256" key="9">
    <source>
        <dbReference type="SAM" id="Phobius"/>
    </source>
</evidence>
<dbReference type="EnsemblMetazoa" id="SMAR015168-RA">
    <property type="protein sequence ID" value="SMAR015168-PA"/>
    <property type="gene ID" value="SMAR015168"/>
</dbReference>
<dbReference type="Proteomes" id="UP000014500">
    <property type="component" value="Unassembled WGS sequence"/>
</dbReference>
<keyword evidence="5" id="KW-0769">Symport</keyword>